<evidence type="ECO:0000256" key="2">
    <source>
        <dbReference type="SAM" id="Phobius"/>
    </source>
</evidence>
<evidence type="ECO:0000313" key="4">
    <source>
        <dbReference type="EMBL" id="JAT98206.1"/>
    </source>
</evidence>
<feature type="domain" description="Bridge-like lipid transfer protein family member 1 C-terminal" evidence="3">
    <location>
        <begin position="3522"/>
        <end position="4092"/>
    </location>
</feature>
<dbReference type="SMART" id="SM01220">
    <property type="entry name" value="FSA_C"/>
    <property type="match status" value="1"/>
</dbReference>
<dbReference type="InterPro" id="IPR056742">
    <property type="entry name" value="BLTP1_C"/>
</dbReference>
<evidence type="ECO:0000259" key="3">
    <source>
        <dbReference type="SMART" id="SM01220"/>
    </source>
</evidence>
<feature type="compositionally biased region" description="Polar residues" evidence="1">
    <location>
        <begin position="1142"/>
        <end position="1151"/>
    </location>
</feature>
<feature type="compositionally biased region" description="Polar residues" evidence="1">
    <location>
        <begin position="3071"/>
        <end position="3086"/>
    </location>
</feature>
<feature type="transmembrane region" description="Helical" evidence="2">
    <location>
        <begin position="39"/>
        <end position="58"/>
    </location>
</feature>
<reference evidence="4" key="1">
    <citation type="journal article" date="2017" name="Front. Cell. Infect. Microbiol.">
        <title>The Distinct Transcriptional Response of the Midgut of Amblyomma sculptum and Amblyomma aureolatum Ticks to Rickettsia rickettsii Correlates to Their Differences in Susceptibility to Infection.</title>
        <authorList>
            <person name="Martins L.A."/>
            <person name="Galletti M.F.B.M."/>
            <person name="Ribeiro J.M."/>
            <person name="Fujita A."/>
            <person name="Costa F.B."/>
            <person name="Labruna M.B."/>
            <person name="Daffre S."/>
            <person name="Fogaca A.C."/>
        </authorList>
    </citation>
    <scope>NUCLEOTIDE SEQUENCE</scope>
</reference>
<dbReference type="GO" id="GO:0048488">
    <property type="term" value="P:synaptic vesicle endocytosis"/>
    <property type="evidence" value="ECO:0007669"/>
    <property type="project" value="TreeGrafter"/>
</dbReference>
<feature type="region of interest" description="Disordered" evidence="1">
    <location>
        <begin position="172"/>
        <end position="193"/>
    </location>
</feature>
<keyword evidence="2" id="KW-1133">Transmembrane helix</keyword>
<keyword evidence="2" id="KW-0472">Membrane</keyword>
<feature type="region of interest" description="Disordered" evidence="1">
    <location>
        <begin position="3145"/>
        <end position="3201"/>
    </location>
</feature>
<feature type="compositionally biased region" description="Basic and acidic residues" evidence="1">
    <location>
        <begin position="3145"/>
        <end position="3164"/>
    </location>
</feature>
<feature type="compositionally biased region" description="Basic and acidic residues" evidence="1">
    <location>
        <begin position="1113"/>
        <end position="1131"/>
    </location>
</feature>
<protein>
    <recommendedName>
        <fullName evidence="3">Bridge-like lipid transfer protein family member 1 C-terminal domain-containing protein</fullName>
    </recommendedName>
</protein>
<feature type="compositionally biased region" description="Polar residues" evidence="1">
    <location>
        <begin position="2363"/>
        <end position="2377"/>
    </location>
</feature>
<proteinExistence type="evidence at transcript level"/>
<organism evidence="4">
    <name type="scientific">Amblyomma aureolatum</name>
    <dbReference type="NCBI Taxonomy" id="187763"/>
    <lineage>
        <taxon>Eukaryota</taxon>
        <taxon>Metazoa</taxon>
        <taxon>Ecdysozoa</taxon>
        <taxon>Arthropoda</taxon>
        <taxon>Chelicerata</taxon>
        <taxon>Arachnida</taxon>
        <taxon>Acari</taxon>
        <taxon>Parasitiformes</taxon>
        <taxon>Ixodida</taxon>
        <taxon>Ixodoidea</taxon>
        <taxon>Ixodidae</taxon>
        <taxon>Amblyomminae</taxon>
        <taxon>Amblyomma</taxon>
    </lineage>
</organism>
<dbReference type="InterPro" id="IPR056741">
    <property type="entry name" value="BLTP1_M"/>
</dbReference>
<feature type="compositionally biased region" description="Low complexity" evidence="1">
    <location>
        <begin position="1926"/>
        <end position="1942"/>
    </location>
</feature>
<feature type="region of interest" description="Disordered" evidence="1">
    <location>
        <begin position="1091"/>
        <end position="1215"/>
    </location>
</feature>
<feature type="region of interest" description="Disordered" evidence="1">
    <location>
        <begin position="3011"/>
        <end position="3050"/>
    </location>
</feature>
<feature type="compositionally biased region" description="Low complexity" evidence="1">
    <location>
        <begin position="1181"/>
        <end position="1191"/>
    </location>
</feature>
<accession>A0A1E1XGK3</accession>
<feature type="region of interest" description="Disordered" evidence="1">
    <location>
        <begin position="3481"/>
        <end position="3532"/>
    </location>
</feature>
<keyword evidence="2" id="KW-0812">Transmembrane</keyword>
<dbReference type="InterPro" id="IPR047104">
    <property type="entry name" value="BLTP1_N"/>
</dbReference>
<sequence length="4096" mass="450413">MNATDTPTVPADVPEVAAAYPAAWNTTAPLEKLPLDSNFAWLLCALLAATAWVIYITFYNARVLGFLLTKVLNRFVGKAYLKIGSVSLSVLSGKLMFRDVAYVTSDYTVRAQDGWLIFRWWIPYVKKEFPRTCADAEARVFLLLNGLELHIYNRSQLYSRLEQLFGLEPSVLPNGPDQPKPEEPPPSNAAEDHPWRDLVPVLKLEVSTGRLVFGNRLLPTTISIRFEEAHATYKTRAAASRLDLFQHTLDCRLDSFKVMLAPSPKYIGVPDEPPRFMGEGFVVLQSNRVHLFYYQDEAGLVPAEQEVVQLANGDLVERRSAPTWGLDAKCGRGTSFSYGPWADRQRDKLMQFFFPQDYQPLKPTPQPQVGERRRAQSFDLRLSTTADATLDLLFSKEKETNAVHMTVKQGSYLELTLPWQVTEEGYTTRVTGQLFHLEASTSLPFRNLLESEILGFDVQGKYPLVWNGHQDWQCSLAGCRSSLTLLHTHKGFFQALIEDWASKARPDLLHFVPYTWHLNLVLTEFELITLANEYNWVDCAHQENARVAFCGEVFDLSFDLPFVDFLPPQLSLKFWIQAESVSMLASLPEGDPHRELLLLLDRSALVTDRMGAPRTQPPPDKKWHFVAQPSKGWVEVVSVPIVALSLQYTYHPVPPLDFAHPLDFDVTTPEKEELLLSPIRPPKKRAVLVAPDDFDPGTMTPDVLSLELEIGPSVLSLDGVVLHLLMQLKENYLGAWQDYVDMEADASPPDKAPEGDFDPRCFRPLDVRATLIMHDMQGHLMKGCSDREPPCPSLYLERLQLEICKSHRESQLQLLLSPLVAVCPGDRPGHLALSSFQVRAQALFSGAERPLCSETLEYAWLVELQAGDITGRLTLPQLYDLVVGAELFVQQAQHSSGALVPPQGRIHCQHDLPQTECSHAESGSPCPVPDDLKYRMTRFSLDYVDICLEEANSAIGLEVGPLKLTQCNLHSEQTSSGLSLQLRAVNVAQFLLSPDGPWLQTGKLEFGPLAMDNWNHGLPQNSQEGFLRTHDKTTHRLWFLWGDSRAAGRCGCLGGCFFFGSEDAPDGSPAGDAGQGEEYGEPRHSVFRQYSSPAHRQPTAVSFARSASACDGPDTRSREAPATDDLADRRRSNGSAVRRAVSTDSTHSSEAFFSADEDGVAAGRFQEDGDQNSDKRRRSFCVRGSSSASSSLDRRRHAKEQDPDADSNSVSSTSFLSAVSSQEDVTLVNLHHQMDRPIAESPLLMACYAAHLSQYQVTNWEEVVAPLPHLVARSSDGGPPSASCFLHASSCWKPRFTPWGTRGFSDVRMVARARRAASIGAAGCGSAQASKSAASTEHQWAQQPQPSSRSAVVVRFQGDVHLLVSPPLLEGVRGFAEALTPTLAALHPTTVLGRLLARCWTAVKGSTPQAYPPQGQQPCPAEGYHETHTEQVQLWLHVPRVNVMALQCSVVEELIAFSALDNLKDLACVSVLALCLDQVQVQMLQSQQAQRCVQVLPDAQEQSPPLGRRPEKPLLLETSLPGHHQGVATISVGAAHAQLRRLRNCSSSLLKEATVTCVAPHHSKVCFTFECPDWEKLREDEKMGFIMTECGLEGASLRLVGQGGPRSNPDASGLSFRSEGEPSCDALLLLEIKTVWFNFAAPPRTPNTHRSDFTRLDWHLLSTMTPSINAWLKPCDRLLVALRKAQQTEQQRLCAVLAWLMAEAMDAQGGHLPPRGKQLYGKLTPLARALQEEPSCQLLSALCRFLPDAPAPEESLGAQNVPPLGTLRRGLLALSRQWKHLLYMPLLVEQNSRLRKCIRPEPAPLLRVPLREDDEPQQSDETACLLTEDAGVTQAAREAKASRPGAFPLLGAPLDSPLHYGGMLYLGKTLEHGISCMVANSGRLRGSRHSLATWSFSSVEPILRSSLDPANDDEDLYNWMARQRGPSSPLDSPSSRSAPRDSGVPTGGIPDAQTVFEPLLEALGACALGLQTPGPRLALSALTELLRVDLVESESPDQPQRRRSKPGQRLFVDTSTDTPALVCDRLTLELDMRHPGSPGTCAHIAVDMQYVAQQVNMPLLRLLHQFSSMYENVKETRLELQCRRPRADSAVVQQPGLGGSQESVAVARPPEAGGEGAATPRCWKTMCFLLDLYETMPPSQALADRFTISVGEHKLDVSEGYRGNGKYEHLHEHRVDMENGDAQGRQHQHQHQHQQHQQQHQQQERPSHREMPRPAATACERVPLAVFAMGHVKRIRLLAMLSGLRLEAELSGLQASGTHKETLRDGSHQSESSATGRLGPASVVLLEGQPPNHQMVVTMAVGTSQALGSSRGWGPTARHAALISVGAVHIDIPQHPVVLHSMVTRSSKQLSTTLQELRRSAPGRTTQRPTVEETSLGSPMLPAVNPRPAPPVVRLDLLLEGLTTGAALLPSLRAHYHMGPLTGTGCTGAQARFTVHLPQHSLSFNTKVPPACEANLPSRASVELPPVQVAAEYLQDPGGPSQRDADGVVLRRGSYLSALAEIGTFEHSLTTDLLNHLVLVQKVFMKEVNEVVQKMSGTRPLRLWEGAPGGGTLGSGGQLLFSLQLRLKGIRLTATTPTASAVRLQTGTLDLQLSNRVQNASRAVTAMKLFGKGQVDLSLALGQLVKNTLFEEAEFQQFAFFKTRICLRNALQDEMISSQYDDKEAVLITMNRPMIYFQPIALDKAVLVWLNYKNAYEYWNEQRGSLNKEVLTATQQLFERVPQFPQLSSQALGTLFLQLTVQDLGICMPLNKGTLTNSRLFDADATPAVVVTLENTRISACSCGSLVSKARFTGLCLRFADEFEVSMEDWKPDPNDATTTNLCVVSEGTYEICSRTIAAQAGSNAKWILNVQWQMEGVDIHVDVGISKALSALFRTLTALTGEGDEGESPEEQARAAQEPVTLRHACLLLDPSLDAKKRSRLIEKEMNEQAKIISDLRFLGASQSTIEQEERRLKELETAVFNDFRRDVIKKLRRQSVKAASIKDKLGLGTMSRLPADTPEEEARVANHLEHATPPSSGGMPVSPTKDGAGTGTHTRTASFDMSDLPATPRRPISLVHRELSLDSVFSQTTASVTNSGAPTPTSEPSEPALSPRDDILPPPVAEVRAGHTTPVPTKQQQVEPSIDFELDIKVFFNSGKCVLHTRDPAHEEEPIKMSRPMRKERSFSGGLGLPDGGSPTRRRSGPRSHPSSSRMRFPPAATATPGQVTDFTVFLVPGLDVKVHYNSWTVGGESPVGLDPPARRGGTKKATLFAWITLQSIPEETVISPHILDFLEQALEAIPMQQAAKASPVASVDGGGGLVLEESQYGSFPVDVIVYFRMQPSILRFSCLPVSRVECLLRLPSVDLAFSSKRADEGPVGGLSATGCLADFSLYIFHPYGGAKKMAAAATADASPLAVTERKDSLSLQVEFVKVNMSRSRHIGADNGRALIRFSALCDVGSASFKYDMRRLTEILAFPKAWYRRSIARRMFLGDPVTAGSAFGDQAEDSAETSSSSGTLSPSRADSFPFGSLELGSPEEEAAPSPQERPAPPRGQAWETLLLYALNLSRLNVHMNMGNVMGNTSWLTQGFRSQGRLAIDSRGHKDLNLAVDLDGSSLDAKGGIVGGAIELSRIHTHMGLQESWGREPVHTLTLALWAAESRLDYMGSSVLMGRVSQLAVELRDEWRLCEGCEATKRPALLFVHGQVHWDQLQLLISKSTTPDLAKMGAKLEEFFSQQFHSSRRVFSSMRLAGPRPRGGAGGGRGGRMGGGPEESRHAHQRHWQGALALVSGLQLGWGLRLPLHGTLVGGSMDLRGGNVSLACFHGVSFRSKAWALFSLRQPSIHFATEAQDVVGPQAAVDTHVVQHLTFRLGHAAGSSGNTGSMATVCRISRNVLFPPQFKSVSEWFQYAFASSELDDVGRFPVFEGRPTPQRPPETGHTMEMIFAFPSLELHLKTEQLQGEHSPGPDDSRPVVECSFVTEFDDHIFVAVDAEAFFFLHNLIVSYIREKDGGGAAATKSQSPESERRKRSIAESLESLHRDFRDYQCYTWHLEPTVRLLSWAGKGIEPYGVDYILHKLGFSHARVTIPKWLQRGCMDPLDLFLSLMLERMLKAVRQR</sequence>
<name>A0A1E1XGK3_9ACAR</name>
<dbReference type="EMBL" id="GFAC01000982">
    <property type="protein sequence ID" value="JAT98206.1"/>
    <property type="molecule type" value="mRNA"/>
</dbReference>
<dbReference type="PANTHER" id="PTHR31640">
    <property type="entry name" value="TRANSMEMBRANE PROTEIN KIAA1109"/>
    <property type="match status" value="1"/>
</dbReference>
<dbReference type="GO" id="GO:0098793">
    <property type="term" value="C:presynapse"/>
    <property type="evidence" value="ECO:0007669"/>
    <property type="project" value="GOC"/>
</dbReference>
<dbReference type="Pfam" id="PF20413">
    <property type="entry name" value="BLTP1_N"/>
    <property type="match status" value="1"/>
</dbReference>
<feature type="region of interest" description="Disordered" evidence="1">
    <location>
        <begin position="2257"/>
        <end position="2277"/>
    </location>
</feature>
<dbReference type="Pfam" id="PF25039">
    <property type="entry name" value="BLTP1_M"/>
    <property type="match status" value="2"/>
</dbReference>
<dbReference type="InterPro" id="IPR033616">
    <property type="entry name" value="BLTP1"/>
</dbReference>
<feature type="compositionally biased region" description="Basic and acidic residues" evidence="1">
    <location>
        <begin position="2258"/>
        <end position="2268"/>
    </location>
</feature>
<dbReference type="PANTHER" id="PTHR31640:SF1">
    <property type="entry name" value="BRIDGE-LIKE LIPID TRANSFER PROTEIN FAMILY MEMBER 1"/>
    <property type="match status" value="1"/>
</dbReference>
<feature type="region of interest" description="Disordered" evidence="1">
    <location>
        <begin position="2181"/>
        <end position="2215"/>
    </location>
</feature>
<feature type="region of interest" description="Disordered" evidence="1">
    <location>
        <begin position="2354"/>
        <end position="2385"/>
    </location>
</feature>
<feature type="compositionally biased region" description="Basic and acidic residues" evidence="1">
    <location>
        <begin position="2202"/>
        <end position="2212"/>
    </location>
</feature>
<dbReference type="Pfam" id="PF25040">
    <property type="entry name" value="BLTP1_C"/>
    <property type="match status" value="5"/>
</dbReference>
<feature type="region of interest" description="Disordered" evidence="1">
    <location>
        <begin position="1992"/>
        <end position="2011"/>
    </location>
</feature>
<evidence type="ECO:0000256" key="1">
    <source>
        <dbReference type="SAM" id="MobiDB-lite"/>
    </source>
</evidence>
<feature type="compositionally biased region" description="Low complexity" evidence="1">
    <location>
        <begin position="3185"/>
        <end position="3197"/>
    </location>
</feature>
<feature type="compositionally biased region" description="Low complexity" evidence="1">
    <location>
        <begin position="3490"/>
        <end position="3501"/>
    </location>
</feature>
<feature type="region of interest" description="Disordered" evidence="1">
    <location>
        <begin position="3071"/>
        <end position="3120"/>
    </location>
</feature>
<feature type="compositionally biased region" description="Gly residues" evidence="1">
    <location>
        <begin position="3734"/>
        <end position="3750"/>
    </location>
</feature>
<feature type="region of interest" description="Disordered" evidence="1">
    <location>
        <begin position="1922"/>
        <end position="1951"/>
    </location>
</feature>
<feature type="region of interest" description="Disordered" evidence="1">
    <location>
        <begin position="3728"/>
        <end position="3754"/>
    </location>
</feature>